<dbReference type="EMBL" id="OZ004255">
    <property type="protein sequence ID" value="CAK7899808.1"/>
    <property type="molecule type" value="Genomic_DNA"/>
</dbReference>
<reference evidence="2 3" key="1">
    <citation type="submission" date="2024-01" db="EMBL/GenBank/DDBJ databases">
        <authorList>
            <consortium name="Genoscope - CEA"/>
            <person name="William W."/>
        </authorList>
    </citation>
    <scope>NUCLEOTIDE SEQUENCE [LARGE SCALE GENOMIC DNA]</scope>
    <source>
        <strain evidence="2 3">29B2s-10</strain>
    </source>
</reference>
<evidence type="ECO:0000313" key="2">
    <source>
        <dbReference type="EMBL" id="CAK7899808.1"/>
    </source>
</evidence>
<feature type="compositionally biased region" description="Polar residues" evidence="1">
    <location>
        <begin position="69"/>
        <end position="85"/>
    </location>
</feature>
<protein>
    <submittedName>
        <fullName evidence="2">Uncharacterized protein</fullName>
    </submittedName>
</protein>
<evidence type="ECO:0000313" key="3">
    <source>
        <dbReference type="Proteomes" id="UP001497600"/>
    </source>
</evidence>
<sequence length="249" mass="28431">MNINTIESFNEFLIQIETASYNDDSFIPHDLDHDVTGTSPNDKSRSHTPKPCQCNTSTGRTHNECQRHGSLTRSLSNNTIRGNTESGRRRRRRSRPSISRSNSPVQFYHTPEVELDVSTLHILPIYDINLISDETIGRDSHHSNSRINPKSVNHLRHTKDEVILPPSFPDYSTATSTKCYTVDFEDEVEDEDEDEDEDEEEDEEEEEEDVDSESLNAIVPGLFPKMDVNDNDKFMNLSTLPLTPTHVSR</sequence>
<name>A0ABP0EBP2_9ASCO</name>
<dbReference type="Proteomes" id="UP001497600">
    <property type="component" value="Chromosome C"/>
</dbReference>
<feature type="region of interest" description="Disordered" evidence="1">
    <location>
        <begin position="186"/>
        <end position="223"/>
    </location>
</feature>
<organism evidence="2 3">
    <name type="scientific">[Candida] anglica</name>
    <dbReference type="NCBI Taxonomy" id="148631"/>
    <lineage>
        <taxon>Eukaryota</taxon>
        <taxon>Fungi</taxon>
        <taxon>Dikarya</taxon>
        <taxon>Ascomycota</taxon>
        <taxon>Saccharomycotina</taxon>
        <taxon>Pichiomycetes</taxon>
        <taxon>Debaryomycetaceae</taxon>
        <taxon>Kurtzmaniella</taxon>
    </lineage>
</organism>
<feature type="region of interest" description="Disordered" evidence="1">
    <location>
        <begin position="31"/>
        <end position="105"/>
    </location>
</feature>
<gene>
    <name evidence="2" type="ORF">CAAN4_C04346</name>
</gene>
<accession>A0ABP0EBP2</accession>
<evidence type="ECO:0000256" key="1">
    <source>
        <dbReference type="SAM" id="MobiDB-lite"/>
    </source>
</evidence>
<keyword evidence="3" id="KW-1185">Reference proteome</keyword>
<feature type="compositionally biased region" description="Acidic residues" evidence="1">
    <location>
        <begin position="186"/>
        <end position="212"/>
    </location>
</feature>
<proteinExistence type="predicted"/>